<evidence type="ECO:0000313" key="3">
    <source>
        <dbReference type="Proteomes" id="UP000199347"/>
    </source>
</evidence>
<dbReference type="AlphaFoldDB" id="A0A1G5MX85"/>
<proteinExistence type="predicted"/>
<feature type="signal peptide" evidence="1">
    <location>
        <begin position="1"/>
        <end position="21"/>
    </location>
</feature>
<dbReference type="OrthoDB" id="8456742at2"/>
<accession>A0A1G5MX85</accession>
<sequence>MFYRLAVAAALVTFHVFPVEAACEDAITTRCLVEEIRAGLTQDFDDPFAVSRIRAHLARAELADGDEAAALAANEAVEQEGWREAFILPYARFLRSKQRESEALDLMRSHPIANAQGMDLLNRIGAVSAFARELSLAGDGEAARALLDRAAATLDEIPPNSMTLGGMVQIAEASDEIGESGQASVHARKAYDWFDTGALTLSPEEAVLLFRTLARFDRSDKPRKDAAETIPLLDEEGRSLYEGAIWTGVALGLQAREADASAELDLAVNALDEAPERAIVGVVEASLGPALASAGRGKEARDRLVAAAEAAIGSDPKIYAGITGPVATALIDIGERGEARRILDRLVADARRPSADGAERSFPLAFFAQTAITPYVRLGEADKALAIERDLAGRDGLFSAIALVGAGEFERAFAVLRDLDDDARYFLMAAIAEHLAYGEELGRSAP</sequence>
<keyword evidence="3" id="KW-1185">Reference proteome</keyword>
<dbReference type="EMBL" id="FMVW01000002">
    <property type="protein sequence ID" value="SCZ29169.1"/>
    <property type="molecule type" value="Genomic_DNA"/>
</dbReference>
<keyword evidence="1" id="KW-0732">Signal</keyword>
<gene>
    <name evidence="2" type="ORF">SAMN03080610_01095</name>
</gene>
<organism evidence="2 3">
    <name type="scientific">Afifella marina DSM 2698</name>
    <dbReference type="NCBI Taxonomy" id="1120955"/>
    <lineage>
        <taxon>Bacteria</taxon>
        <taxon>Pseudomonadati</taxon>
        <taxon>Pseudomonadota</taxon>
        <taxon>Alphaproteobacteria</taxon>
        <taxon>Hyphomicrobiales</taxon>
        <taxon>Afifellaceae</taxon>
        <taxon>Afifella</taxon>
    </lineage>
</organism>
<feature type="chain" id="PRO_5011431777" description="Tetratricopeptide repeat-containing protein" evidence="1">
    <location>
        <begin position="22"/>
        <end position="446"/>
    </location>
</feature>
<evidence type="ECO:0008006" key="4">
    <source>
        <dbReference type="Google" id="ProtNLM"/>
    </source>
</evidence>
<dbReference type="Proteomes" id="UP000199347">
    <property type="component" value="Unassembled WGS sequence"/>
</dbReference>
<dbReference type="RefSeq" id="WP_092810403.1">
    <property type="nucleotide sequence ID" value="NZ_FMVW01000002.1"/>
</dbReference>
<reference evidence="3" key="1">
    <citation type="submission" date="2016-10" db="EMBL/GenBank/DDBJ databases">
        <authorList>
            <person name="Varghese N."/>
            <person name="Submissions S."/>
        </authorList>
    </citation>
    <scope>NUCLEOTIDE SEQUENCE [LARGE SCALE GENOMIC DNA]</scope>
    <source>
        <strain evidence="3">DSM 2698</strain>
    </source>
</reference>
<evidence type="ECO:0000256" key="1">
    <source>
        <dbReference type="SAM" id="SignalP"/>
    </source>
</evidence>
<protein>
    <recommendedName>
        <fullName evidence="4">Tetratricopeptide repeat-containing protein</fullName>
    </recommendedName>
</protein>
<evidence type="ECO:0000313" key="2">
    <source>
        <dbReference type="EMBL" id="SCZ29169.1"/>
    </source>
</evidence>
<name>A0A1G5MX85_AFIMA</name>